<dbReference type="EMBL" id="JACJVR010000059">
    <property type="protein sequence ID" value="MBB6692807.1"/>
    <property type="molecule type" value="Genomic_DNA"/>
</dbReference>
<proteinExistence type="predicted"/>
<name>A0A841TWA1_9BACL</name>
<sequence>MNRETYKHWACQKMIEASRSNIWDGHWACAALALIRLLEDRLVPGELESGIRRNLEKILEDHPNAETYRIDREYGEFRPSLLARLIRNGRANNSLGHDVIYSSYILDLLGGPGGIPGSAELYRAMSTIAEGFAASGPGYVTVNGEPKVVHPDGIERTAERFRLSSSSLLDLFHGFDRPSRMEKGDMQLGHLLTHGHAIVELKLANPGFGLDILDEAFFTRVDILNHANRIERETSEPPQDAPSKEAEWNPLEPSYWEHALSDNRHGHFYKYAYSYLKLNRLAERRLADFRSFSRIL</sequence>
<gene>
    <name evidence="1" type="ORF">H7B90_15465</name>
</gene>
<dbReference type="AlphaFoldDB" id="A0A841TWA1"/>
<organism evidence="1 2">
    <name type="scientific">Cohnella xylanilytica</name>
    <dbReference type="NCBI Taxonomy" id="557555"/>
    <lineage>
        <taxon>Bacteria</taxon>
        <taxon>Bacillati</taxon>
        <taxon>Bacillota</taxon>
        <taxon>Bacilli</taxon>
        <taxon>Bacillales</taxon>
        <taxon>Paenibacillaceae</taxon>
        <taxon>Cohnella</taxon>
    </lineage>
</organism>
<evidence type="ECO:0000313" key="2">
    <source>
        <dbReference type="Proteomes" id="UP000553776"/>
    </source>
</evidence>
<dbReference type="RefSeq" id="WP_185136789.1">
    <property type="nucleotide sequence ID" value="NZ_JACJVR010000059.1"/>
</dbReference>
<evidence type="ECO:0000313" key="1">
    <source>
        <dbReference type="EMBL" id="MBB6692807.1"/>
    </source>
</evidence>
<reference evidence="1 2" key="1">
    <citation type="submission" date="2020-08" db="EMBL/GenBank/DDBJ databases">
        <title>Cohnella phylogeny.</title>
        <authorList>
            <person name="Dunlap C."/>
        </authorList>
    </citation>
    <scope>NUCLEOTIDE SEQUENCE [LARGE SCALE GENOMIC DNA]</scope>
    <source>
        <strain evidence="1 2">DSM 25239</strain>
    </source>
</reference>
<keyword evidence="2" id="KW-1185">Reference proteome</keyword>
<dbReference type="Proteomes" id="UP000553776">
    <property type="component" value="Unassembled WGS sequence"/>
</dbReference>
<accession>A0A841TWA1</accession>
<protein>
    <submittedName>
        <fullName evidence="1">Uncharacterized protein</fullName>
    </submittedName>
</protein>
<comment type="caution">
    <text evidence="1">The sequence shown here is derived from an EMBL/GenBank/DDBJ whole genome shotgun (WGS) entry which is preliminary data.</text>
</comment>